<feature type="domain" description="N-acetyltransferase" evidence="2">
    <location>
        <begin position="1"/>
        <end position="93"/>
    </location>
</feature>
<dbReference type="Gene3D" id="3.40.630.30">
    <property type="match status" value="1"/>
</dbReference>
<feature type="region of interest" description="Disordered" evidence="1">
    <location>
        <begin position="1"/>
        <end position="22"/>
    </location>
</feature>
<name>A0AAV4ICH4_9GAST</name>
<dbReference type="InterPro" id="IPR000182">
    <property type="entry name" value="GNAT_dom"/>
</dbReference>
<protein>
    <submittedName>
        <fullName evidence="3">GCN5-related N-acetyltransferase</fullName>
    </submittedName>
</protein>
<dbReference type="CDD" id="cd04301">
    <property type="entry name" value="NAT_SF"/>
    <property type="match status" value="1"/>
</dbReference>
<reference evidence="3 4" key="1">
    <citation type="journal article" date="2021" name="Elife">
        <title>Chloroplast acquisition without the gene transfer in kleptoplastic sea slugs, Plakobranchus ocellatus.</title>
        <authorList>
            <person name="Maeda T."/>
            <person name="Takahashi S."/>
            <person name="Yoshida T."/>
            <person name="Shimamura S."/>
            <person name="Takaki Y."/>
            <person name="Nagai Y."/>
            <person name="Toyoda A."/>
            <person name="Suzuki Y."/>
            <person name="Arimoto A."/>
            <person name="Ishii H."/>
            <person name="Satoh N."/>
            <person name="Nishiyama T."/>
            <person name="Hasebe M."/>
            <person name="Maruyama T."/>
            <person name="Minagawa J."/>
            <person name="Obokata J."/>
            <person name="Shigenobu S."/>
        </authorList>
    </citation>
    <scope>NUCLEOTIDE SEQUENCE [LARGE SCALE GENOMIC DNA]</scope>
</reference>
<sequence>MRQLQDTERKLSRDRPPGADMAADHTDYLLALCREKQGTLLVALEDTVVTGFIVVITEQEDEEDRHLYPDYRQYGLVTDLVVDEEYRGHGIAR</sequence>
<dbReference type="InterPro" id="IPR016181">
    <property type="entry name" value="Acyl_CoA_acyltransferase"/>
</dbReference>
<organism evidence="3 4">
    <name type="scientific">Elysia marginata</name>
    <dbReference type="NCBI Taxonomy" id="1093978"/>
    <lineage>
        <taxon>Eukaryota</taxon>
        <taxon>Metazoa</taxon>
        <taxon>Spiralia</taxon>
        <taxon>Lophotrochozoa</taxon>
        <taxon>Mollusca</taxon>
        <taxon>Gastropoda</taxon>
        <taxon>Heterobranchia</taxon>
        <taxon>Euthyneura</taxon>
        <taxon>Panpulmonata</taxon>
        <taxon>Sacoglossa</taxon>
        <taxon>Placobranchoidea</taxon>
        <taxon>Plakobranchidae</taxon>
        <taxon>Elysia</taxon>
    </lineage>
</organism>
<feature type="non-terminal residue" evidence="3">
    <location>
        <position position="93"/>
    </location>
</feature>
<keyword evidence="4" id="KW-1185">Reference proteome</keyword>
<accession>A0AAV4ICH4</accession>
<dbReference type="AlphaFoldDB" id="A0AAV4ICH4"/>
<evidence type="ECO:0000313" key="3">
    <source>
        <dbReference type="EMBL" id="GFS06366.1"/>
    </source>
</evidence>
<dbReference type="EMBL" id="BMAT01009441">
    <property type="protein sequence ID" value="GFS06366.1"/>
    <property type="molecule type" value="Genomic_DNA"/>
</dbReference>
<comment type="caution">
    <text evidence="3">The sequence shown here is derived from an EMBL/GenBank/DDBJ whole genome shotgun (WGS) entry which is preliminary data.</text>
</comment>
<gene>
    <name evidence="3" type="ORF">ElyMa_004705200</name>
</gene>
<proteinExistence type="predicted"/>
<evidence type="ECO:0000256" key="1">
    <source>
        <dbReference type="SAM" id="MobiDB-lite"/>
    </source>
</evidence>
<dbReference type="Pfam" id="PF00583">
    <property type="entry name" value="Acetyltransf_1"/>
    <property type="match status" value="1"/>
</dbReference>
<dbReference type="PROSITE" id="PS51186">
    <property type="entry name" value="GNAT"/>
    <property type="match status" value="1"/>
</dbReference>
<evidence type="ECO:0000259" key="2">
    <source>
        <dbReference type="PROSITE" id="PS51186"/>
    </source>
</evidence>
<evidence type="ECO:0000313" key="4">
    <source>
        <dbReference type="Proteomes" id="UP000762676"/>
    </source>
</evidence>
<dbReference type="Proteomes" id="UP000762676">
    <property type="component" value="Unassembled WGS sequence"/>
</dbReference>
<dbReference type="GO" id="GO:0016747">
    <property type="term" value="F:acyltransferase activity, transferring groups other than amino-acyl groups"/>
    <property type="evidence" value="ECO:0007669"/>
    <property type="project" value="InterPro"/>
</dbReference>
<dbReference type="SUPFAM" id="SSF55729">
    <property type="entry name" value="Acyl-CoA N-acyltransferases (Nat)"/>
    <property type="match status" value="1"/>
</dbReference>